<dbReference type="GO" id="GO:0030514">
    <property type="term" value="P:negative regulation of BMP signaling pathway"/>
    <property type="evidence" value="ECO:0007669"/>
    <property type="project" value="InterPro"/>
</dbReference>
<dbReference type="InParanoid" id="A0A6L2PT85"/>
<gene>
    <name evidence="8" type="ORF">Cfor_05640</name>
</gene>
<dbReference type="PANTHER" id="PTHR10494:SF6">
    <property type="entry name" value="NOGGIN"/>
    <property type="match status" value="1"/>
</dbReference>
<dbReference type="SUPFAM" id="SSF57501">
    <property type="entry name" value="Cystine-knot cytokines"/>
    <property type="match status" value="1"/>
</dbReference>
<evidence type="ECO:0000313" key="9">
    <source>
        <dbReference type="Proteomes" id="UP000502823"/>
    </source>
</evidence>
<keyword evidence="3" id="KW-0217">Developmental protein</keyword>
<sequence>MNKSPEVRSLLLMLVLMLGRGTRCKQRGAVIMPPDSTGLVGTPPADRPLLPLKFWANPRKSPLKPRSKDLEESTLLRLMGQDFDPRWMRIETASLNKSKSVNKKKTQDGGPAEERPTVRMLREMAATELHLPDDVVPPEYRAAVTAWLVRRATCPIRYVWDDLGPYFWPRWVRRGECLQETGAKGRSEGRNSTLSDISHPAACSWPPGMLCVPGVARNLQILRWHCRLRKNMGAGSGASSNKVWLMPGGRGQAVVDRYHNSSSKSKRRKRYRCQWLKVPYPVAEDC</sequence>
<evidence type="ECO:0000256" key="7">
    <source>
        <dbReference type="SAM" id="SignalP"/>
    </source>
</evidence>
<evidence type="ECO:0000256" key="3">
    <source>
        <dbReference type="ARBA" id="ARBA00022473"/>
    </source>
</evidence>
<dbReference type="InterPro" id="IPR029034">
    <property type="entry name" value="Cystine-knot_cytokine"/>
</dbReference>
<feature type="chain" id="PRO_5026992727" description="Noggin" evidence="7">
    <location>
        <begin position="22"/>
        <end position="286"/>
    </location>
</feature>
<dbReference type="Proteomes" id="UP000502823">
    <property type="component" value="Unassembled WGS sequence"/>
</dbReference>
<keyword evidence="5 7" id="KW-0732">Signal</keyword>
<evidence type="ECO:0008006" key="10">
    <source>
        <dbReference type="Google" id="ProtNLM"/>
    </source>
</evidence>
<dbReference type="GO" id="GO:0005615">
    <property type="term" value="C:extracellular space"/>
    <property type="evidence" value="ECO:0007669"/>
    <property type="project" value="TreeGrafter"/>
</dbReference>
<evidence type="ECO:0000256" key="6">
    <source>
        <dbReference type="SAM" id="MobiDB-lite"/>
    </source>
</evidence>
<evidence type="ECO:0000256" key="2">
    <source>
        <dbReference type="ARBA" id="ARBA00007480"/>
    </source>
</evidence>
<keyword evidence="4" id="KW-0964">Secreted</keyword>
<comment type="subcellular location">
    <subcellularLocation>
        <location evidence="1">Secreted</location>
    </subcellularLocation>
</comment>
<proteinExistence type="inferred from homology"/>
<evidence type="ECO:0000256" key="5">
    <source>
        <dbReference type="ARBA" id="ARBA00022729"/>
    </source>
</evidence>
<evidence type="ECO:0000313" key="8">
    <source>
        <dbReference type="EMBL" id="GFG35434.1"/>
    </source>
</evidence>
<dbReference type="Gene3D" id="2.10.90.10">
    <property type="entry name" value="Cystine-knot cytokines"/>
    <property type="match status" value="1"/>
</dbReference>
<keyword evidence="9" id="KW-1185">Reference proteome</keyword>
<dbReference type="OrthoDB" id="5950649at2759"/>
<dbReference type="PANTHER" id="PTHR10494">
    <property type="entry name" value="BONE MORPHOGENETIC PROTEIN INHIBITOR, NOGGIN"/>
    <property type="match status" value="1"/>
</dbReference>
<dbReference type="GO" id="GO:0009953">
    <property type="term" value="P:dorsal/ventral pattern formation"/>
    <property type="evidence" value="ECO:0007669"/>
    <property type="project" value="TreeGrafter"/>
</dbReference>
<dbReference type="Pfam" id="PF05806">
    <property type="entry name" value="Noggin"/>
    <property type="match status" value="2"/>
</dbReference>
<feature type="region of interest" description="Disordered" evidence="6">
    <location>
        <begin position="95"/>
        <end position="115"/>
    </location>
</feature>
<protein>
    <recommendedName>
        <fullName evidence="10">Noggin</fullName>
    </recommendedName>
</protein>
<comment type="caution">
    <text evidence="8">The sequence shown here is derived from an EMBL/GenBank/DDBJ whole genome shotgun (WGS) entry which is preliminary data.</text>
</comment>
<comment type="similarity">
    <text evidence="2">Belongs to the noggin family.</text>
</comment>
<accession>A0A6L2PT85</accession>
<organism evidence="8 9">
    <name type="scientific">Coptotermes formosanus</name>
    <name type="common">Formosan subterranean termite</name>
    <dbReference type="NCBI Taxonomy" id="36987"/>
    <lineage>
        <taxon>Eukaryota</taxon>
        <taxon>Metazoa</taxon>
        <taxon>Ecdysozoa</taxon>
        <taxon>Arthropoda</taxon>
        <taxon>Hexapoda</taxon>
        <taxon>Insecta</taxon>
        <taxon>Pterygota</taxon>
        <taxon>Neoptera</taxon>
        <taxon>Polyneoptera</taxon>
        <taxon>Dictyoptera</taxon>
        <taxon>Blattodea</taxon>
        <taxon>Blattoidea</taxon>
        <taxon>Termitoidae</taxon>
        <taxon>Rhinotermitidae</taxon>
        <taxon>Coptotermes</taxon>
    </lineage>
</organism>
<dbReference type="EMBL" id="BLKM01005772">
    <property type="protein sequence ID" value="GFG35434.1"/>
    <property type="molecule type" value="Genomic_DNA"/>
</dbReference>
<name>A0A6L2PT85_COPFO</name>
<dbReference type="GO" id="GO:0045596">
    <property type="term" value="P:negative regulation of cell differentiation"/>
    <property type="evidence" value="ECO:0007669"/>
    <property type="project" value="InterPro"/>
</dbReference>
<dbReference type="AlphaFoldDB" id="A0A6L2PT85"/>
<feature type="signal peptide" evidence="7">
    <location>
        <begin position="1"/>
        <end position="21"/>
    </location>
</feature>
<dbReference type="InterPro" id="IPR008717">
    <property type="entry name" value="Noggin"/>
</dbReference>
<reference evidence="9" key="1">
    <citation type="submission" date="2020-01" db="EMBL/GenBank/DDBJ databases">
        <title>Draft genome sequence of the Termite Coptotermes fromosanus.</title>
        <authorList>
            <person name="Itakura S."/>
            <person name="Yosikawa Y."/>
            <person name="Umezawa K."/>
        </authorList>
    </citation>
    <scope>NUCLEOTIDE SEQUENCE [LARGE SCALE GENOMIC DNA]</scope>
</reference>
<evidence type="ECO:0000256" key="1">
    <source>
        <dbReference type="ARBA" id="ARBA00004613"/>
    </source>
</evidence>
<evidence type="ECO:0000256" key="4">
    <source>
        <dbReference type="ARBA" id="ARBA00022525"/>
    </source>
</evidence>
<feature type="non-terminal residue" evidence="8">
    <location>
        <position position="286"/>
    </location>
</feature>